<dbReference type="GO" id="GO:0015648">
    <property type="term" value="F:lipid-linked peptidoglycan transporter activity"/>
    <property type="evidence" value="ECO:0007669"/>
    <property type="project" value="TreeGrafter"/>
</dbReference>
<organism evidence="7 8">
    <name type="scientific">Jiangella asiatica</name>
    <dbReference type="NCBI Taxonomy" id="2530372"/>
    <lineage>
        <taxon>Bacteria</taxon>
        <taxon>Bacillati</taxon>
        <taxon>Actinomycetota</taxon>
        <taxon>Actinomycetes</taxon>
        <taxon>Jiangellales</taxon>
        <taxon>Jiangellaceae</taxon>
        <taxon>Jiangella</taxon>
    </lineage>
</organism>
<evidence type="ECO:0000256" key="5">
    <source>
        <dbReference type="ARBA" id="ARBA00023136"/>
    </source>
</evidence>
<keyword evidence="4 6" id="KW-1133">Transmembrane helix</keyword>
<feature type="transmembrane region" description="Helical" evidence="6">
    <location>
        <begin position="381"/>
        <end position="402"/>
    </location>
</feature>
<sequence>MSLDRARARLEPPAADSIVPRRGRGTELILLMFAIGIATFAYINVDLGALGRVPPNALAYLGGLTAATGVAHVVIRIRAPYADPVILPIVVTLCGLGLAMIHRIDIARETTHATIQLTWMAVGVAMFVGVLIVVRDHRVLSRLPYLAGLAGLLLLVLPLLPVIGHSIRGARIWINVGPMTFQPGEAAKIILIIAFAAYLVQTRDALALAGRRILGIDLPRARDLGPILIVWVAALGILVVQNDLGPSVLLFGIFVLMIYVATERISWIILGLLLIVAGGLAANAVVSHVQTRVDFWLDPFIDPTGQIAQSLYGLAYGGLLGTGLGQGRPELTQISESDFIGSALGEELGLTGLISVILLYALLASRGLRAGLLLRDPFGKLLAAGLAAGFFLQVFIVLGGVTKLIPLTGLTTPFLSLGGSSLVMNWVLVALLIRLSDAARRPVPASSSSSPAADTAVTQVVRIR</sequence>
<evidence type="ECO:0000313" key="8">
    <source>
        <dbReference type="Proteomes" id="UP000294739"/>
    </source>
</evidence>
<dbReference type="InterPro" id="IPR001182">
    <property type="entry name" value="FtsW/RodA"/>
</dbReference>
<dbReference type="GO" id="GO:0051301">
    <property type="term" value="P:cell division"/>
    <property type="evidence" value="ECO:0007669"/>
    <property type="project" value="InterPro"/>
</dbReference>
<keyword evidence="8" id="KW-1185">Reference proteome</keyword>
<feature type="transmembrane region" description="Helical" evidence="6">
    <location>
        <begin position="244"/>
        <end position="261"/>
    </location>
</feature>
<dbReference type="AlphaFoldDB" id="A0A4R5DFD0"/>
<evidence type="ECO:0000256" key="4">
    <source>
        <dbReference type="ARBA" id="ARBA00022989"/>
    </source>
</evidence>
<feature type="transmembrane region" description="Helical" evidence="6">
    <location>
        <begin position="268"/>
        <end position="289"/>
    </location>
</feature>
<protein>
    <submittedName>
        <fullName evidence="7">FtsW/RodA/SpoVE family cell cycle protein</fullName>
    </submittedName>
</protein>
<evidence type="ECO:0000256" key="2">
    <source>
        <dbReference type="ARBA" id="ARBA00022692"/>
    </source>
</evidence>
<feature type="transmembrane region" description="Helical" evidence="6">
    <location>
        <begin position="113"/>
        <end position="134"/>
    </location>
</feature>
<dbReference type="EMBL" id="SMKZ01000007">
    <property type="protein sequence ID" value="TDE12662.1"/>
    <property type="molecule type" value="Genomic_DNA"/>
</dbReference>
<feature type="transmembrane region" description="Helical" evidence="6">
    <location>
        <begin position="146"/>
        <end position="167"/>
    </location>
</feature>
<dbReference type="RefSeq" id="WP_131892946.1">
    <property type="nucleotide sequence ID" value="NZ_SMKZ01000007.1"/>
</dbReference>
<feature type="transmembrane region" description="Helical" evidence="6">
    <location>
        <begin position="348"/>
        <end position="369"/>
    </location>
</feature>
<comment type="subcellular location">
    <subcellularLocation>
        <location evidence="1">Membrane</location>
        <topology evidence="1">Multi-pass membrane protein</topology>
    </subcellularLocation>
</comment>
<accession>A0A4R5DFD0</accession>
<feature type="transmembrane region" description="Helical" evidence="6">
    <location>
        <begin position="57"/>
        <end position="75"/>
    </location>
</feature>
<keyword evidence="5 6" id="KW-0472">Membrane</keyword>
<dbReference type="OrthoDB" id="9812661at2"/>
<feature type="transmembrane region" description="Helical" evidence="6">
    <location>
        <begin position="414"/>
        <end position="433"/>
    </location>
</feature>
<evidence type="ECO:0000256" key="1">
    <source>
        <dbReference type="ARBA" id="ARBA00004141"/>
    </source>
</evidence>
<dbReference type="GO" id="GO:0005886">
    <property type="term" value="C:plasma membrane"/>
    <property type="evidence" value="ECO:0007669"/>
    <property type="project" value="TreeGrafter"/>
</dbReference>
<evidence type="ECO:0000256" key="3">
    <source>
        <dbReference type="ARBA" id="ARBA00022960"/>
    </source>
</evidence>
<reference evidence="7 8" key="1">
    <citation type="submission" date="2019-03" db="EMBL/GenBank/DDBJ databases">
        <title>Draft genome sequences of novel Actinobacteria.</title>
        <authorList>
            <person name="Sahin N."/>
            <person name="Ay H."/>
            <person name="Saygin H."/>
        </authorList>
    </citation>
    <scope>NUCLEOTIDE SEQUENCE [LARGE SCALE GENOMIC DNA]</scope>
    <source>
        <strain evidence="7 8">5K138</strain>
    </source>
</reference>
<dbReference type="Proteomes" id="UP000294739">
    <property type="component" value="Unassembled WGS sequence"/>
</dbReference>
<keyword evidence="3" id="KW-0133">Cell shape</keyword>
<dbReference type="InParanoid" id="A0A4R5DFD0"/>
<dbReference type="GO" id="GO:0032153">
    <property type="term" value="C:cell division site"/>
    <property type="evidence" value="ECO:0007669"/>
    <property type="project" value="TreeGrafter"/>
</dbReference>
<dbReference type="PANTHER" id="PTHR30474:SF3">
    <property type="entry name" value="PEPTIDOGLYCAN GLYCOSYLTRANSFERASE RODA"/>
    <property type="match status" value="1"/>
</dbReference>
<keyword evidence="2 6" id="KW-0812">Transmembrane</keyword>
<evidence type="ECO:0000313" key="7">
    <source>
        <dbReference type="EMBL" id="TDE12662.1"/>
    </source>
</evidence>
<evidence type="ECO:0000256" key="6">
    <source>
        <dbReference type="SAM" id="Phobius"/>
    </source>
</evidence>
<dbReference type="FunCoup" id="A0A4R5DFD0">
    <property type="interactions" value="1"/>
</dbReference>
<proteinExistence type="predicted"/>
<feature type="transmembrane region" description="Helical" evidence="6">
    <location>
        <begin position="221"/>
        <end position="238"/>
    </location>
</feature>
<gene>
    <name evidence="7" type="ORF">E1269_07475</name>
</gene>
<name>A0A4R5DFD0_9ACTN</name>
<comment type="caution">
    <text evidence="7">The sequence shown here is derived from an EMBL/GenBank/DDBJ whole genome shotgun (WGS) entry which is preliminary data.</text>
</comment>
<dbReference type="Pfam" id="PF01098">
    <property type="entry name" value="FTSW_RODA_SPOVE"/>
    <property type="match status" value="1"/>
</dbReference>
<feature type="transmembrane region" description="Helical" evidence="6">
    <location>
        <begin position="179"/>
        <end position="200"/>
    </location>
</feature>
<feature type="transmembrane region" description="Helical" evidence="6">
    <location>
        <begin position="28"/>
        <end position="45"/>
    </location>
</feature>
<dbReference type="PANTHER" id="PTHR30474">
    <property type="entry name" value="CELL CYCLE PROTEIN"/>
    <property type="match status" value="1"/>
</dbReference>
<dbReference type="GO" id="GO:0008360">
    <property type="term" value="P:regulation of cell shape"/>
    <property type="evidence" value="ECO:0007669"/>
    <property type="project" value="UniProtKB-KW"/>
</dbReference>
<feature type="transmembrane region" description="Helical" evidence="6">
    <location>
        <begin position="82"/>
        <end position="101"/>
    </location>
</feature>